<dbReference type="Pfam" id="PF12520">
    <property type="entry name" value="DUF3723"/>
    <property type="match status" value="1"/>
</dbReference>
<evidence type="ECO:0000313" key="2">
    <source>
        <dbReference type="EMBL" id="CRG89882.1"/>
    </source>
</evidence>
<feature type="region of interest" description="Disordered" evidence="1">
    <location>
        <begin position="172"/>
        <end position="278"/>
    </location>
</feature>
<dbReference type="AlphaFoldDB" id="A0A0U1M3C1"/>
<organism evidence="2 3">
    <name type="scientific">Talaromyces islandicus</name>
    <name type="common">Penicillium islandicum</name>
    <dbReference type="NCBI Taxonomy" id="28573"/>
    <lineage>
        <taxon>Eukaryota</taxon>
        <taxon>Fungi</taxon>
        <taxon>Dikarya</taxon>
        <taxon>Ascomycota</taxon>
        <taxon>Pezizomycotina</taxon>
        <taxon>Eurotiomycetes</taxon>
        <taxon>Eurotiomycetidae</taxon>
        <taxon>Eurotiales</taxon>
        <taxon>Trichocomaceae</taxon>
        <taxon>Talaromyces</taxon>
        <taxon>Talaromyces sect. Islandici</taxon>
    </lineage>
</organism>
<dbReference type="OrthoDB" id="10552116at2759"/>
<evidence type="ECO:0000313" key="3">
    <source>
        <dbReference type="Proteomes" id="UP000054383"/>
    </source>
</evidence>
<dbReference type="STRING" id="28573.A0A0U1M3C1"/>
<dbReference type="OMA" id="PCMEAHE"/>
<name>A0A0U1M3C1_TALIS</name>
<keyword evidence="3" id="KW-1185">Reference proteome</keyword>
<protein>
    <submittedName>
        <fullName evidence="2">Uncharacterized protein</fullName>
    </submittedName>
</protein>
<gene>
    <name evidence="2" type="ORF">PISL3812_06921</name>
</gene>
<accession>A0A0U1M3C1</accession>
<dbReference type="Proteomes" id="UP000054383">
    <property type="component" value="Unassembled WGS sequence"/>
</dbReference>
<dbReference type="InterPro" id="IPR022198">
    <property type="entry name" value="DUF3723"/>
</dbReference>
<reference evidence="2 3" key="1">
    <citation type="submission" date="2015-04" db="EMBL/GenBank/DDBJ databases">
        <authorList>
            <person name="Syromyatnikov M.Y."/>
            <person name="Popov V.N."/>
        </authorList>
    </citation>
    <scope>NUCLEOTIDE SEQUENCE [LARGE SCALE GENOMIC DNA]</scope>
    <source>
        <strain evidence="2">WF-38-12</strain>
    </source>
</reference>
<evidence type="ECO:0000256" key="1">
    <source>
        <dbReference type="SAM" id="MobiDB-lite"/>
    </source>
</evidence>
<proteinExistence type="predicted"/>
<dbReference type="EMBL" id="CVMT01000007">
    <property type="protein sequence ID" value="CRG89882.1"/>
    <property type="molecule type" value="Genomic_DNA"/>
</dbReference>
<feature type="region of interest" description="Disordered" evidence="1">
    <location>
        <begin position="1"/>
        <end position="22"/>
    </location>
</feature>
<sequence length="278" mass="30787">MPNAAQKGKRQVKSKSQGTDQRAVHRMAVLASQLGFTSPQILQMTRQSPDRQLALAALLGARERDNYRYHSIESLVDRMVELFEEAIPTDSLPSYRERAFPTIPRRQRCGKPCMEAHEQEKKFLFFDYIEGPSSDNEVSALFGVDSMDNAAAQEVVAELSPEDVAERIIDEKDRPDQPGQGAAVSPSFHQDNDVSVEEADTLPELPSDDRIANHRLTLGPRKKQMAGQHPLTNTAASKRQTAERTRLAAADAPPAKSPIFAENRGTQLDVDQIPGSTE</sequence>
<feature type="compositionally biased region" description="Polar residues" evidence="1">
    <location>
        <begin position="230"/>
        <end position="239"/>
    </location>
</feature>